<dbReference type="PROSITE" id="PS51159">
    <property type="entry name" value="CBM21"/>
    <property type="match status" value="1"/>
</dbReference>
<dbReference type="Gene3D" id="2.60.40.2440">
    <property type="entry name" value="Carbohydrate binding type-21 domain"/>
    <property type="match status" value="1"/>
</dbReference>
<evidence type="ECO:0000313" key="4">
    <source>
        <dbReference type="Proteomes" id="UP000261520"/>
    </source>
</evidence>
<name>A0A3B3ZAE8_9GOBI</name>
<keyword evidence="4" id="KW-1185">Reference proteome</keyword>
<feature type="region of interest" description="Disordered" evidence="1">
    <location>
        <begin position="28"/>
        <end position="71"/>
    </location>
</feature>
<protein>
    <recommendedName>
        <fullName evidence="2">CBM21 domain-containing protein</fullName>
    </recommendedName>
</protein>
<dbReference type="GO" id="GO:0005979">
    <property type="term" value="P:regulation of glycogen biosynthetic process"/>
    <property type="evidence" value="ECO:0007669"/>
    <property type="project" value="TreeGrafter"/>
</dbReference>
<dbReference type="Pfam" id="PF03370">
    <property type="entry name" value="CBM_21"/>
    <property type="match status" value="1"/>
</dbReference>
<sequence>MEFVGSRGSFAGGSGLLVVPGQNYLEVDSDNDDEEVVIGIRPKSSPQPRRKTSVSEEESDISEPPSLSGSRRVSFADTVGLSLVQVKEFDKWDIPQLPDFLDSTNNDEDEYFISPFNFPLSLPSDEIVAKVLDQKVELESIELLPGTTILKGLIRVLNISFTKAVYVRTSLDNWLSHFDLLCEYIPGSSDGHSDSFSFKLTLMPPFAEQGARVDFCLRYETPNGTFWANNRNRNYVLFCYKRKKEIQDKPQREHLNKRSCLKTVREWNCSIMVLYWVYTYIDFFYVTCLHN</sequence>
<dbReference type="InterPro" id="IPR005036">
    <property type="entry name" value="CBM21_dom"/>
</dbReference>
<evidence type="ECO:0000313" key="3">
    <source>
        <dbReference type="Ensembl" id="ENSPMGP00000001391.1"/>
    </source>
</evidence>
<evidence type="ECO:0000259" key="2">
    <source>
        <dbReference type="PROSITE" id="PS51159"/>
    </source>
</evidence>
<organism evidence="3 4">
    <name type="scientific">Periophthalmus magnuspinnatus</name>
    <dbReference type="NCBI Taxonomy" id="409849"/>
    <lineage>
        <taxon>Eukaryota</taxon>
        <taxon>Metazoa</taxon>
        <taxon>Chordata</taxon>
        <taxon>Craniata</taxon>
        <taxon>Vertebrata</taxon>
        <taxon>Euteleostomi</taxon>
        <taxon>Actinopterygii</taxon>
        <taxon>Neopterygii</taxon>
        <taxon>Teleostei</taxon>
        <taxon>Neoteleostei</taxon>
        <taxon>Acanthomorphata</taxon>
        <taxon>Gobiaria</taxon>
        <taxon>Gobiiformes</taxon>
        <taxon>Gobioidei</taxon>
        <taxon>Gobiidae</taxon>
        <taxon>Oxudercinae</taxon>
        <taxon>Periophthalmus</taxon>
    </lineage>
</organism>
<dbReference type="STRING" id="409849.ENSPMGP00000001391"/>
<dbReference type="PANTHER" id="PTHR12307:SF2">
    <property type="entry name" value="PROTEIN PHOSPHATASE 1 REGULATORY SUBUNIT 3A"/>
    <property type="match status" value="1"/>
</dbReference>
<dbReference type="InterPro" id="IPR050782">
    <property type="entry name" value="PP1_regulatory_subunit_3"/>
</dbReference>
<dbReference type="PANTHER" id="PTHR12307">
    <property type="entry name" value="PROTEIN PHOSPHATASE 1 REGULATORY SUBUNIT"/>
    <property type="match status" value="1"/>
</dbReference>
<dbReference type="Ensembl" id="ENSPMGT00000001478.1">
    <property type="protein sequence ID" value="ENSPMGP00000001391.1"/>
    <property type="gene ID" value="ENSPMGG00000001257.1"/>
</dbReference>
<accession>A0A3B3ZAE8</accession>
<dbReference type="Proteomes" id="UP000261520">
    <property type="component" value="Unplaced"/>
</dbReference>
<feature type="domain" description="CBM21" evidence="2">
    <location>
        <begin position="128"/>
        <end position="238"/>
    </location>
</feature>
<dbReference type="AlphaFoldDB" id="A0A3B3ZAE8"/>
<dbReference type="GO" id="GO:0008157">
    <property type="term" value="F:protein phosphatase 1 binding"/>
    <property type="evidence" value="ECO:0007669"/>
    <property type="project" value="TreeGrafter"/>
</dbReference>
<dbReference type="CDD" id="cd22255">
    <property type="entry name" value="PBD_PPP1R3A"/>
    <property type="match status" value="1"/>
</dbReference>
<dbReference type="GO" id="GO:0000164">
    <property type="term" value="C:protein phosphatase type 1 complex"/>
    <property type="evidence" value="ECO:0007669"/>
    <property type="project" value="TreeGrafter"/>
</dbReference>
<reference evidence="3" key="2">
    <citation type="submission" date="2025-09" db="UniProtKB">
        <authorList>
            <consortium name="Ensembl"/>
        </authorList>
    </citation>
    <scope>IDENTIFICATION</scope>
</reference>
<dbReference type="InterPro" id="IPR038175">
    <property type="entry name" value="CBM21_dom_sf"/>
</dbReference>
<proteinExistence type="predicted"/>
<reference evidence="3" key="1">
    <citation type="submission" date="2025-08" db="UniProtKB">
        <authorList>
            <consortium name="Ensembl"/>
        </authorList>
    </citation>
    <scope>IDENTIFICATION</scope>
</reference>
<dbReference type="GO" id="GO:2001069">
    <property type="term" value="F:glycogen binding"/>
    <property type="evidence" value="ECO:0007669"/>
    <property type="project" value="TreeGrafter"/>
</dbReference>
<evidence type="ECO:0000256" key="1">
    <source>
        <dbReference type="SAM" id="MobiDB-lite"/>
    </source>
</evidence>